<dbReference type="OrthoDB" id="9803598at2"/>
<keyword evidence="7" id="KW-0460">Magnesium</keyword>
<dbReference type="InterPro" id="IPR005802">
    <property type="entry name" value="ADC_synth_comp_1"/>
</dbReference>
<gene>
    <name evidence="13" type="ORF">cpu_11100</name>
</gene>
<dbReference type="GO" id="GO:0009396">
    <property type="term" value="P:folic acid-containing compound biosynthetic process"/>
    <property type="evidence" value="ECO:0007669"/>
    <property type="project" value="InterPro"/>
</dbReference>
<dbReference type="AlphaFoldDB" id="A0A1L8CUK5"/>
<evidence type="ECO:0000256" key="6">
    <source>
        <dbReference type="ARBA" id="ARBA00022723"/>
    </source>
</evidence>
<keyword evidence="8" id="KW-0456">Lyase</keyword>
<evidence type="ECO:0000256" key="1">
    <source>
        <dbReference type="ARBA" id="ARBA00001946"/>
    </source>
</evidence>
<dbReference type="EMBL" id="BDJK01000015">
    <property type="protein sequence ID" value="GAV22600.1"/>
    <property type="molecule type" value="Genomic_DNA"/>
</dbReference>
<dbReference type="InterPro" id="IPR019999">
    <property type="entry name" value="Anth_synth_I-like"/>
</dbReference>
<keyword evidence="5" id="KW-0808">Transferase</keyword>
<dbReference type="PANTHER" id="PTHR11236">
    <property type="entry name" value="AMINOBENZOATE/ANTHRANILATE SYNTHASE"/>
    <property type="match status" value="1"/>
</dbReference>
<comment type="caution">
    <text evidence="13">The sequence shown here is derived from an EMBL/GenBank/DDBJ whole genome shotgun (WGS) entry which is preliminary data.</text>
</comment>
<evidence type="ECO:0000256" key="10">
    <source>
        <dbReference type="ARBA" id="ARBA00047683"/>
    </source>
</evidence>
<evidence type="ECO:0000256" key="2">
    <source>
        <dbReference type="ARBA" id="ARBA00011575"/>
    </source>
</evidence>
<evidence type="ECO:0000313" key="13">
    <source>
        <dbReference type="EMBL" id="GAV22600.1"/>
    </source>
</evidence>
<dbReference type="EC" id="2.6.1.85" evidence="3"/>
<evidence type="ECO:0000256" key="3">
    <source>
        <dbReference type="ARBA" id="ARBA00013139"/>
    </source>
</evidence>
<evidence type="ECO:0000256" key="5">
    <source>
        <dbReference type="ARBA" id="ARBA00022679"/>
    </source>
</evidence>
<comment type="catalytic activity">
    <reaction evidence="10">
        <text>chorismate + L-glutamine = anthranilate + pyruvate + L-glutamate + H(+)</text>
        <dbReference type="Rhea" id="RHEA:21732"/>
        <dbReference type="ChEBI" id="CHEBI:15361"/>
        <dbReference type="ChEBI" id="CHEBI:15378"/>
        <dbReference type="ChEBI" id="CHEBI:16567"/>
        <dbReference type="ChEBI" id="CHEBI:29748"/>
        <dbReference type="ChEBI" id="CHEBI:29985"/>
        <dbReference type="ChEBI" id="CHEBI:58359"/>
        <dbReference type="EC" id="4.1.3.27"/>
    </reaction>
</comment>
<feature type="domain" description="Anthranilate synthase component I N-terminal" evidence="12">
    <location>
        <begin position="22"/>
        <end position="147"/>
    </location>
</feature>
<dbReference type="PRINTS" id="PR00095">
    <property type="entry name" value="ANTSNTHASEI"/>
</dbReference>
<accession>A0A1L8CUK5</accession>
<evidence type="ECO:0000256" key="8">
    <source>
        <dbReference type="ARBA" id="ARBA00023239"/>
    </source>
</evidence>
<evidence type="ECO:0000256" key="7">
    <source>
        <dbReference type="ARBA" id="ARBA00022842"/>
    </source>
</evidence>
<dbReference type="GO" id="GO:0000162">
    <property type="term" value="P:L-tryptophan biosynthetic process"/>
    <property type="evidence" value="ECO:0007669"/>
    <property type="project" value="TreeGrafter"/>
</dbReference>
<comment type="function">
    <text evidence="9">Part of a heterotetrameric complex that catalyzes the two-step biosynthesis of anthranilate, an intermediate in the biosynthesis of L-tryptophan. In the first step, the glutamine-binding beta subunit (TrpG) of anthranilate synthase (AS) provides the glutamine amidotransferase activity which generates ammonia as a substrate that, along with chorismate, is used in the second step, catalyzed by the large alpha subunit of AS (TrpE) to produce anthranilate. In the absence of TrpG, TrpE can synthesize anthranilate directly from chorismate and high concentrations of ammonia.</text>
</comment>
<dbReference type="GO" id="GO:0004049">
    <property type="term" value="F:anthranilate synthase activity"/>
    <property type="evidence" value="ECO:0007669"/>
    <property type="project" value="UniProtKB-EC"/>
</dbReference>
<dbReference type="Gene3D" id="3.60.120.10">
    <property type="entry name" value="Anthranilate synthase"/>
    <property type="match status" value="1"/>
</dbReference>
<evidence type="ECO:0000256" key="4">
    <source>
        <dbReference type="ARBA" id="ARBA00020653"/>
    </source>
</evidence>
<dbReference type="Proteomes" id="UP000187485">
    <property type="component" value="Unassembled WGS sequence"/>
</dbReference>
<evidence type="ECO:0000313" key="14">
    <source>
        <dbReference type="Proteomes" id="UP000187485"/>
    </source>
</evidence>
<protein>
    <recommendedName>
        <fullName evidence="4">Anthranilate synthase component 1</fullName>
        <ecNumber evidence="3">2.6.1.85</ecNumber>
    </recommendedName>
</protein>
<dbReference type="InterPro" id="IPR015890">
    <property type="entry name" value="Chorismate_C"/>
</dbReference>
<dbReference type="Pfam" id="PF00425">
    <property type="entry name" value="Chorismate_bind"/>
    <property type="match status" value="1"/>
</dbReference>
<keyword evidence="6" id="KW-0479">Metal-binding</keyword>
<dbReference type="PANTHER" id="PTHR11236:SF48">
    <property type="entry name" value="ISOCHORISMATE SYNTHASE MENF"/>
    <property type="match status" value="1"/>
</dbReference>
<proteinExistence type="predicted"/>
<dbReference type="STRING" id="870242.cpu_11100"/>
<evidence type="ECO:0000259" key="12">
    <source>
        <dbReference type="Pfam" id="PF04715"/>
    </source>
</evidence>
<dbReference type="GO" id="GO:0046820">
    <property type="term" value="F:4-amino-4-deoxychorismate synthase activity"/>
    <property type="evidence" value="ECO:0007669"/>
    <property type="project" value="UniProtKB-EC"/>
</dbReference>
<name>A0A1L8CUK5_9THEO</name>
<evidence type="ECO:0000256" key="9">
    <source>
        <dbReference type="ARBA" id="ARBA00025634"/>
    </source>
</evidence>
<sequence length="453" mass="51568">MTDFQIIEVPKFDLIALAEVFPKKEWFFLDSALSPSTYGRYSFLGFNPEFTVKSLGNLIIKSYDNREEKLHTHPFSFLKSLLAEIKKPALSLPLPFKGGLVGYFAYDLGRMLEVLPSTAIDDLNLYDFYLGYYDTFVAVDHINGRYYAVSYREDKLKELVEYIEKSRDFEVKLPFYPPAGEFYSNFTRESYEEIVRQAIEYIKAGDIFVVNLSQRFTADFTGDPWELYKYLRKINPAPFAAYLHYPEFSVLSSSPERFLELRNGKVQTRPIKGTRPRGKTIAEDLAFRDELYNSQKDRAELTMIVDLERNDLGKVAKVGTVKVPELYVLEQYATVYHLVSTVTAELAEDKYAIDLLAATFPGGSITGAPKIRAMEIIEELEGLRRGIYTGCIGYIDVNGDMDLNIVIRTILVKNKKAYFGVGGGITVDSDPTAEYLETLDKAYALMKALKFLG</sequence>
<dbReference type="RefSeq" id="WP_075859078.1">
    <property type="nucleotide sequence ID" value="NZ_BDJK01000015.1"/>
</dbReference>
<dbReference type="InterPro" id="IPR006805">
    <property type="entry name" value="Anth_synth_I_N"/>
</dbReference>
<dbReference type="InterPro" id="IPR005801">
    <property type="entry name" value="ADC_synthase"/>
</dbReference>
<reference evidence="14" key="1">
    <citation type="submission" date="2016-12" db="EMBL/GenBank/DDBJ databases">
        <title>Draft Genome Sequences od Carboxydothermus pertinax and islandicus, Hydrogenogenic Carboxydotrophic Bacteria.</title>
        <authorList>
            <person name="Fukuyama Y."/>
            <person name="Ohmae K."/>
            <person name="Yoneda Y."/>
            <person name="Yoshida T."/>
            <person name="Sako Y."/>
        </authorList>
    </citation>
    <scope>NUCLEOTIDE SEQUENCE [LARGE SCALE GENOMIC DNA]</scope>
    <source>
        <strain evidence="14">Ug1</strain>
    </source>
</reference>
<dbReference type="SUPFAM" id="SSF56322">
    <property type="entry name" value="ADC synthase"/>
    <property type="match status" value="1"/>
</dbReference>
<dbReference type="GO" id="GO:0046872">
    <property type="term" value="F:metal ion binding"/>
    <property type="evidence" value="ECO:0007669"/>
    <property type="project" value="UniProtKB-KW"/>
</dbReference>
<evidence type="ECO:0000259" key="11">
    <source>
        <dbReference type="Pfam" id="PF00425"/>
    </source>
</evidence>
<dbReference type="NCBIfam" id="TIGR00553">
    <property type="entry name" value="pabB"/>
    <property type="match status" value="1"/>
</dbReference>
<comment type="subunit">
    <text evidence="2">Heterotetramer consisting of two non-identical subunits: a beta subunit (TrpG) and a large alpha subunit (TrpE).</text>
</comment>
<organism evidence="13 14">
    <name type="scientific">Carboxydothermus pertinax</name>
    <dbReference type="NCBI Taxonomy" id="870242"/>
    <lineage>
        <taxon>Bacteria</taxon>
        <taxon>Bacillati</taxon>
        <taxon>Bacillota</taxon>
        <taxon>Clostridia</taxon>
        <taxon>Thermoanaerobacterales</taxon>
        <taxon>Thermoanaerobacteraceae</taxon>
        <taxon>Carboxydothermus</taxon>
    </lineage>
</organism>
<keyword evidence="14" id="KW-1185">Reference proteome</keyword>
<dbReference type="Pfam" id="PF04715">
    <property type="entry name" value="Anth_synt_I_N"/>
    <property type="match status" value="1"/>
</dbReference>
<feature type="domain" description="Chorismate-utilising enzyme C-terminal" evidence="11">
    <location>
        <begin position="188"/>
        <end position="441"/>
    </location>
</feature>
<comment type="cofactor">
    <cofactor evidence="1">
        <name>Mg(2+)</name>
        <dbReference type="ChEBI" id="CHEBI:18420"/>
    </cofactor>
</comment>